<evidence type="ECO:0000313" key="2">
    <source>
        <dbReference type="EMBL" id="CAH7689579.1"/>
    </source>
</evidence>
<comment type="caution">
    <text evidence="2">The sequence shown here is derived from an EMBL/GenBank/DDBJ whole genome shotgun (WGS) entry which is preliminary data.</text>
</comment>
<gene>
    <name evidence="2" type="ORF">PPACK8108_LOCUS24685</name>
</gene>
<feature type="region of interest" description="Disordered" evidence="1">
    <location>
        <begin position="1"/>
        <end position="32"/>
    </location>
</feature>
<organism evidence="2 3">
    <name type="scientific">Phakopsora pachyrhizi</name>
    <name type="common">Asian soybean rust disease fungus</name>
    <dbReference type="NCBI Taxonomy" id="170000"/>
    <lineage>
        <taxon>Eukaryota</taxon>
        <taxon>Fungi</taxon>
        <taxon>Dikarya</taxon>
        <taxon>Basidiomycota</taxon>
        <taxon>Pucciniomycotina</taxon>
        <taxon>Pucciniomycetes</taxon>
        <taxon>Pucciniales</taxon>
        <taxon>Phakopsoraceae</taxon>
        <taxon>Phakopsora</taxon>
    </lineage>
</organism>
<name>A0AAV0BQE1_PHAPC</name>
<dbReference type="AlphaFoldDB" id="A0AAV0BQE1"/>
<evidence type="ECO:0000256" key="1">
    <source>
        <dbReference type="SAM" id="MobiDB-lite"/>
    </source>
</evidence>
<dbReference type="EMBL" id="CALTRL010006095">
    <property type="protein sequence ID" value="CAH7689579.1"/>
    <property type="molecule type" value="Genomic_DNA"/>
</dbReference>
<keyword evidence="3" id="KW-1185">Reference proteome</keyword>
<evidence type="ECO:0000313" key="3">
    <source>
        <dbReference type="Proteomes" id="UP001153365"/>
    </source>
</evidence>
<proteinExistence type="predicted"/>
<sequence length="110" mass="11733">MGSVYNPPEQGWVVLTPPHRKHPPREPLREILKPPPPPKAIFNFKCDMLNPFSSKLGNAALEESPLGAVVGAGGGLVGLGVQAPASWFGSAWKKLGAPAVIEKAKINKYL</sequence>
<reference evidence="2" key="1">
    <citation type="submission" date="2022-06" db="EMBL/GenBank/DDBJ databases">
        <authorList>
            <consortium name="SYNGENTA / RWTH Aachen University"/>
        </authorList>
    </citation>
    <scope>NUCLEOTIDE SEQUENCE</scope>
</reference>
<accession>A0AAV0BQE1</accession>
<dbReference type="Proteomes" id="UP001153365">
    <property type="component" value="Unassembled WGS sequence"/>
</dbReference>
<protein>
    <submittedName>
        <fullName evidence="2">Uncharacterized protein</fullName>
    </submittedName>
</protein>